<evidence type="ECO:0000256" key="1">
    <source>
        <dbReference type="SAM" id="Phobius"/>
    </source>
</evidence>
<dbReference type="RefSeq" id="WP_069980622.1">
    <property type="nucleotide sequence ID" value="NZ_CP017269.1"/>
</dbReference>
<dbReference type="STRING" id="1424294.Gferi_23855"/>
<evidence type="ECO:0000313" key="3">
    <source>
        <dbReference type="Proteomes" id="UP000095743"/>
    </source>
</evidence>
<keyword evidence="1" id="KW-1133">Transmembrane helix</keyword>
<organism evidence="2 3">
    <name type="scientific">Geosporobacter ferrireducens</name>
    <dbReference type="NCBI Taxonomy" id="1424294"/>
    <lineage>
        <taxon>Bacteria</taxon>
        <taxon>Bacillati</taxon>
        <taxon>Bacillota</taxon>
        <taxon>Clostridia</taxon>
        <taxon>Peptostreptococcales</taxon>
        <taxon>Thermotaleaceae</taxon>
        <taxon>Geosporobacter</taxon>
    </lineage>
</organism>
<keyword evidence="1" id="KW-0472">Membrane</keyword>
<name>A0A1D8GN41_9FIRM</name>
<proteinExistence type="predicted"/>
<evidence type="ECO:0000313" key="2">
    <source>
        <dbReference type="EMBL" id="AOT72313.1"/>
    </source>
</evidence>
<dbReference type="AlphaFoldDB" id="A0A1D8GN41"/>
<gene>
    <name evidence="2" type="ORF">Gferi_23855</name>
</gene>
<protein>
    <submittedName>
        <fullName evidence="2">Uncharacterized protein</fullName>
    </submittedName>
</protein>
<accession>A0A1D8GN41</accession>
<dbReference type="KEGG" id="gfe:Gferi_23855"/>
<keyword evidence="3" id="KW-1185">Reference proteome</keyword>
<dbReference type="Proteomes" id="UP000095743">
    <property type="component" value="Chromosome"/>
</dbReference>
<keyword evidence="1" id="KW-0812">Transmembrane</keyword>
<reference evidence="2 3" key="1">
    <citation type="submission" date="2016-09" db="EMBL/GenBank/DDBJ databases">
        <title>Genomic analysis reveals versatility of anaerobic energy metabolism of Geosporobacter ferrireducens IRF9 of phylum Firmicutes.</title>
        <authorList>
            <person name="Kim S.-J."/>
        </authorList>
    </citation>
    <scope>NUCLEOTIDE SEQUENCE [LARGE SCALE GENOMIC DNA]</scope>
    <source>
        <strain evidence="2 3">IRF9</strain>
    </source>
</reference>
<sequence>MKIIAILIVFLIITVIDFPKLSKQDSKKKYIAIYFTLLFLGLLISILQILVEDLPGPLLMLKNIIEKI</sequence>
<feature type="transmembrane region" description="Helical" evidence="1">
    <location>
        <begin position="32"/>
        <end position="51"/>
    </location>
</feature>
<dbReference type="EMBL" id="CP017269">
    <property type="protein sequence ID" value="AOT72313.1"/>
    <property type="molecule type" value="Genomic_DNA"/>
</dbReference>